<dbReference type="AlphaFoldDB" id="A0A6B0T722"/>
<evidence type="ECO:0000313" key="1">
    <source>
        <dbReference type="EMBL" id="MXR51373.1"/>
    </source>
</evidence>
<proteinExistence type="predicted"/>
<comment type="caution">
    <text evidence="1">The sequence shown here is derived from an EMBL/GenBank/DDBJ whole genome shotgun (WGS) entry which is preliminary data.</text>
</comment>
<sequence>MPVTVEVPPRYARRARQLAEERNQSFEDNEAWDNNADSWGVEPVERNYRGLMGEFAFAEYADLSIDTSINRWTDGGQDFEIELRGQPATVDVKVANKEPKALMVKEYAVNADYYVLGHLEENEVMFYGGAWAEQVTDGVKKESPFGHTNYTIGVDYLEEIPTPDEIEEMNPT</sequence>
<evidence type="ECO:0000313" key="2">
    <source>
        <dbReference type="Proteomes" id="UP000466535"/>
    </source>
</evidence>
<reference evidence="1 2" key="1">
    <citation type="submission" date="2019-12" db="EMBL/GenBank/DDBJ databases">
        <title>Isolation and characterization of three novel carbon monoxide-oxidizing members of Halobacteria from salione crusts and soils.</title>
        <authorList>
            <person name="Myers M.R."/>
            <person name="King G.M."/>
        </authorList>
    </citation>
    <scope>NUCLEOTIDE SEQUENCE [LARGE SCALE GENOMIC DNA]</scope>
    <source>
        <strain evidence="1 2">WSH3</strain>
    </source>
</reference>
<accession>A0A6B0T722</accession>
<gene>
    <name evidence="1" type="ORF">GRX03_07125</name>
</gene>
<keyword evidence="2" id="KW-1185">Reference proteome</keyword>
<dbReference type="OrthoDB" id="192593at2157"/>
<protein>
    <submittedName>
        <fullName evidence="1">Uncharacterized protein</fullName>
    </submittedName>
</protein>
<dbReference type="EMBL" id="WUUT01000002">
    <property type="protein sequence ID" value="MXR51373.1"/>
    <property type="molecule type" value="Genomic_DNA"/>
</dbReference>
<dbReference type="RefSeq" id="WP_159763506.1">
    <property type="nucleotide sequence ID" value="NZ_WUUT01000002.1"/>
</dbReference>
<dbReference type="Proteomes" id="UP000466535">
    <property type="component" value="Unassembled WGS sequence"/>
</dbReference>
<organism evidence="1 2">
    <name type="scientific">Halovenus carboxidivorans</name>
    <dbReference type="NCBI Taxonomy" id="2692199"/>
    <lineage>
        <taxon>Archaea</taxon>
        <taxon>Methanobacteriati</taxon>
        <taxon>Methanobacteriota</taxon>
        <taxon>Stenosarchaea group</taxon>
        <taxon>Halobacteria</taxon>
        <taxon>Halobacteriales</taxon>
        <taxon>Haloarculaceae</taxon>
        <taxon>Halovenus</taxon>
    </lineage>
</organism>
<name>A0A6B0T722_9EURY</name>